<dbReference type="Proteomes" id="UP001500058">
    <property type="component" value="Unassembled WGS sequence"/>
</dbReference>
<dbReference type="PROSITE" id="PS00671">
    <property type="entry name" value="D_2_HYDROXYACID_DH_3"/>
    <property type="match status" value="1"/>
</dbReference>
<feature type="domain" description="D-isomer specific 2-hydroxyacid dehydrogenase NAD-binding" evidence="6">
    <location>
        <begin position="131"/>
        <end position="317"/>
    </location>
</feature>
<dbReference type="InterPro" id="IPR006139">
    <property type="entry name" value="D-isomer_2_OHA_DH_cat_dom"/>
</dbReference>
<keyword evidence="8" id="KW-1185">Reference proteome</keyword>
<dbReference type="Pfam" id="PF02826">
    <property type="entry name" value="2-Hacid_dh_C"/>
    <property type="match status" value="1"/>
</dbReference>
<name>A0ABN3IJU8_9ACTN</name>
<evidence type="ECO:0000313" key="7">
    <source>
        <dbReference type="EMBL" id="GAA2405251.1"/>
    </source>
</evidence>
<comment type="similarity">
    <text evidence="1 4">Belongs to the D-isomer specific 2-hydroxyacid dehydrogenase family.</text>
</comment>
<keyword evidence="3" id="KW-0520">NAD</keyword>
<sequence>MEKAVNTVNTADTVGTAADGAVDIVAYGVVADERPLLEEAFRGRHRLRCLDLVLNRDTASTAAGCEVVCSSVNDVLDRETLTVLARGGTRLITQRATGHNNIDLDAARELGLSVARVSSYSPHSVAEFAWALALAVNRRVARSVTRTRDFDFRLDGLLGRDFHGRTAGVLGTGKIGAAFARIAAGFGMRLLGSDIAENPECLALGVEYVDRDRLFAESDLISLHLPLVPDTHHVVDADALALMKDDAILINTSRGGLIDAHALVETLRAGRLDGVGLDVYEEEAGVFFFDKSMEVMTDDTLARLMTFRNVLVSSHQAYFTRDAVGQILAATVRNVEDHLAGRTGENTLVPPPAPR</sequence>
<evidence type="ECO:0000256" key="2">
    <source>
        <dbReference type="ARBA" id="ARBA00023002"/>
    </source>
</evidence>
<organism evidence="7 8">
    <name type="scientific">Streptomyces glaucosporus</name>
    <dbReference type="NCBI Taxonomy" id="284044"/>
    <lineage>
        <taxon>Bacteria</taxon>
        <taxon>Bacillati</taxon>
        <taxon>Actinomycetota</taxon>
        <taxon>Actinomycetes</taxon>
        <taxon>Kitasatosporales</taxon>
        <taxon>Streptomycetaceae</taxon>
        <taxon>Streptomyces</taxon>
    </lineage>
</organism>
<dbReference type="InterPro" id="IPR029753">
    <property type="entry name" value="D-isomer_DH_CS"/>
</dbReference>
<dbReference type="CDD" id="cd12183">
    <property type="entry name" value="LDH_like_2"/>
    <property type="match status" value="1"/>
</dbReference>
<evidence type="ECO:0000313" key="8">
    <source>
        <dbReference type="Proteomes" id="UP001500058"/>
    </source>
</evidence>
<evidence type="ECO:0000256" key="1">
    <source>
        <dbReference type="ARBA" id="ARBA00005854"/>
    </source>
</evidence>
<evidence type="ECO:0000256" key="3">
    <source>
        <dbReference type="ARBA" id="ARBA00023027"/>
    </source>
</evidence>
<dbReference type="InterPro" id="IPR058205">
    <property type="entry name" value="D-LDH-like"/>
</dbReference>
<dbReference type="InterPro" id="IPR036291">
    <property type="entry name" value="NAD(P)-bd_dom_sf"/>
</dbReference>
<evidence type="ECO:0000259" key="5">
    <source>
        <dbReference type="Pfam" id="PF00389"/>
    </source>
</evidence>
<dbReference type="SUPFAM" id="SSF52283">
    <property type="entry name" value="Formate/glycerate dehydrogenase catalytic domain-like"/>
    <property type="match status" value="1"/>
</dbReference>
<proteinExistence type="inferred from homology"/>
<keyword evidence="2 4" id="KW-0560">Oxidoreductase</keyword>
<accession>A0ABN3IJU8</accession>
<evidence type="ECO:0000256" key="4">
    <source>
        <dbReference type="RuleBase" id="RU003719"/>
    </source>
</evidence>
<comment type="caution">
    <text evidence="7">The sequence shown here is derived from an EMBL/GenBank/DDBJ whole genome shotgun (WGS) entry which is preliminary data.</text>
</comment>
<dbReference type="PANTHER" id="PTHR43026:SF1">
    <property type="entry name" value="2-HYDROXYACID DEHYDROGENASE HOMOLOG 1-RELATED"/>
    <property type="match status" value="1"/>
</dbReference>
<dbReference type="Pfam" id="PF00389">
    <property type="entry name" value="2-Hacid_dh"/>
    <property type="match status" value="1"/>
</dbReference>
<dbReference type="Gene3D" id="3.40.50.720">
    <property type="entry name" value="NAD(P)-binding Rossmann-like Domain"/>
    <property type="match status" value="2"/>
</dbReference>
<evidence type="ECO:0000259" key="6">
    <source>
        <dbReference type="Pfam" id="PF02826"/>
    </source>
</evidence>
<feature type="domain" description="D-isomer specific 2-hydroxyacid dehydrogenase catalytic" evidence="5">
    <location>
        <begin position="31"/>
        <end position="346"/>
    </location>
</feature>
<dbReference type="SUPFAM" id="SSF51735">
    <property type="entry name" value="NAD(P)-binding Rossmann-fold domains"/>
    <property type="match status" value="1"/>
</dbReference>
<dbReference type="EMBL" id="BAAATJ010000017">
    <property type="protein sequence ID" value="GAA2405251.1"/>
    <property type="molecule type" value="Genomic_DNA"/>
</dbReference>
<gene>
    <name evidence="7" type="ORF">GCM10010420_36160</name>
</gene>
<dbReference type="PANTHER" id="PTHR43026">
    <property type="entry name" value="2-HYDROXYACID DEHYDROGENASE HOMOLOG 1-RELATED"/>
    <property type="match status" value="1"/>
</dbReference>
<protein>
    <submittedName>
        <fullName evidence="7">2-hydroxyacid dehydrogenase</fullName>
    </submittedName>
</protein>
<reference evidence="7 8" key="1">
    <citation type="journal article" date="2019" name="Int. J. Syst. Evol. Microbiol.">
        <title>The Global Catalogue of Microorganisms (GCM) 10K type strain sequencing project: providing services to taxonomists for standard genome sequencing and annotation.</title>
        <authorList>
            <consortium name="The Broad Institute Genomics Platform"/>
            <consortium name="The Broad Institute Genome Sequencing Center for Infectious Disease"/>
            <person name="Wu L."/>
            <person name="Ma J."/>
        </authorList>
    </citation>
    <scope>NUCLEOTIDE SEQUENCE [LARGE SCALE GENOMIC DNA]</scope>
    <source>
        <strain evidence="7 8">JCM 6921</strain>
    </source>
</reference>
<dbReference type="InterPro" id="IPR006140">
    <property type="entry name" value="D-isomer_DH_NAD-bd"/>
</dbReference>